<dbReference type="InterPro" id="IPR032710">
    <property type="entry name" value="NTF2-like_dom_sf"/>
</dbReference>
<keyword evidence="3" id="KW-1185">Reference proteome</keyword>
<evidence type="ECO:0000313" key="2">
    <source>
        <dbReference type="EMBL" id="RDW58381.1"/>
    </source>
</evidence>
<accession>A0A3D8Q9D3</accession>
<sequence length="904" mass="102810">MAPREFEYDAKILDPAIRDHIARFYEAADTTDHEHWASFFTSDAQLKKGAAISKGADEILASRKRSWKDGQTKEHIVFKAFPLGDQSLEVMLRGLSKWHYEDGTHAEANWAAYMGYVRVGDTVKLKDYEIYMIPKIAAVPDQQSYSIVVAGSNIHRLSDDCSDTVFGEFQFSDRTIQKWGDAQQTLANLLRISFAPLAPAILIPRVLLSHGLLGFLIRIRSSPITLFSCSHRLPITLAMPLCKLCDAIDVAAVLDSKMLNGRYRENHPKDHDLFVYGPVDIDYSPIAHHRSVEALKLSAKACALCGLVEDCFNMTLSNLRKAIAMGFSSYKLSGYQFWLCSMVQAEGLEVLGSHPDDPLEYLVLGGIRFCVDDESPLQLRGRKVSPWPNLTKIKAWIEQCREHQHAQYTRLPTRVLKIEIDKVVLQESVTVGDYITLSHCWGKEALSCLSKDTAERLALGVMTNTLPQSFQDAVLLTLQLGFQYLWIDSLCIIQDDNKDWERESERMAEVYQNSFLTISASRAASSLEGFLSKRLQPAYTALELRFGDLHHNVFAFTVPSRHAVETYRCADLGDEPLTKRGWALQERYLARRTLHFEHSQTYFECDRGFFAEDGRVYRGRGYRLLGQYETQISLLHWHSIINQYSQRELTIEADKLPALAGLAKRFTSSTNRVNQYRAGLWLDNIIGDMCWYRDTPQRTGPKLPSEPRIRPRNYIAPTWSWASIKGIIGFHEMDKPLAMVEEVHVNLDTPGSPYGKVTGGWIYLRAVKLQPYSIDNQNNHPFLWFEEHGVNFYMYIEWDAEPCGLPENAGAADDAGDDESLFAVPLGWYSTVDMERDTIFGPFCLIVKRVEHNVASHTGVVGFERVGAGLALWEKEHKVGLRRLIVEEWTDAKENKRLENMILV</sequence>
<comment type="caution">
    <text evidence="2">The sequence shown here is derived from an EMBL/GenBank/DDBJ whole genome shotgun (WGS) entry which is preliminary data.</text>
</comment>
<evidence type="ECO:0000313" key="3">
    <source>
        <dbReference type="Proteomes" id="UP000256328"/>
    </source>
</evidence>
<dbReference type="InterPro" id="IPR010730">
    <property type="entry name" value="HET"/>
</dbReference>
<dbReference type="PANTHER" id="PTHR33112">
    <property type="entry name" value="DOMAIN PROTEIN, PUTATIVE-RELATED"/>
    <property type="match status" value="1"/>
</dbReference>
<dbReference type="AlphaFoldDB" id="A0A3D8Q9D3"/>
<dbReference type="EMBL" id="PDLN01000021">
    <property type="protein sequence ID" value="RDW58381.1"/>
    <property type="molecule type" value="Genomic_DNA"/>
</dbReference>
<protein>
    <recommendedName>
        <fullName evidence="1">Heterokaryon incompatibility domain-containing protein</fullName>
    </recommendedName>
</protein>
<dbReference type="Pfam" id="PF06985">
    <property type="entry name" value="HET"/>
    <property type="match status" value="1"/>
</dbReference>
<gene>
    <name evidence="2" type="ORF">BP5796_12311</name>
</gene>
<dbReference type="Gene3D" id="3.10.450.50">
    <property type="match status" value="1"/>
</dbReference>
<feature type="domain" description="Heterokaryon incompatibility" evidence="1">
    <location>
        <begin position="434"/>
        <end position="586"/>
    </location>
</feature>
<reference evidence="2 3" key="1">
    <citation type="journal article" date="2018" name="IMA Fungus">
        <title>IMA Genome-F 9: Draft genome sequence of Annulohypoxylon stygium, Aspergillus mulundensis, Berkeleyomyces basicola (syn. Thielaviopsis basicola), Ceratocystis smalleyi, two Cercospora beticola strains, Coleophoma cylindrospora, Fusarium fracticaudum, Phialophora cf. hyalina, and Morchella septimelata.</title>
        <authorList>
            <person name="Wingfield B.D."/>
            <person name="Bills G.F."/>
            <person name="Dong Y."/>
            <person name="Huang W."/>
            <person name="Nel W.J."/>
            <person name="Swalarsk-Parry B.S."/>
            <person name="Vaghefi N."/>
            <person name="Wilken P.M."/>
            <person name="An Z."/>
            <person name="de Beer Z.W."/>
            <person name="De Vos L."/>
            <person name="Chen L."/>
            <person name="Duong T.A."/>
            <person name="Gao Y."/>
            <person name="Hammerbacher A."/>
            <person name="Kikkert J.R."/>
            <person name="Li Y."/>
            <person name="Li H."/>
            <person name="Li K."/>
            <person name="Li Q."/>
            <person name="Liu X."/>
            <person name="Ma X."/>
            <person name="Naidoo K."/>
            <person name="Pethybridge S.J."/>
            <person name="Sun J."/>
            <person name="Steenkamp E.T."/>
            <person name="van der Nest M.A."/>
            <person name="van Wyk S."/>
            <person name="Wingfield M.J."/>
            <person name="Xiong C."/>
            <person name="Yue Q."/>
            <person name="Zhang X."/>
        </authorList>
    </citation>
    <scope>NUCLEOTIDE SEQUENCE [LARGE SCALE GENOMIC DNA]</scope>
    <source>
        <strain evidence="2 3">BP5796</strain>
    </source>
</reference>
<proteinExistence type="predicted"/>
<dbReference type="SUPFAM" id="SSF54427">
    <property type="entry name" value="NTF2-like"/>
    <property type="match status" value="1"/>
</dbReference>
<dbReference type="Proteomes" id="UP000256328">
    <property type="component" value="Unassembled WGS sequence"/>
</dbReference>
<organism evidence="2 3">
    <name type="scientific">Coleophoma crateriformis</name>
    <dbReference type="NCBI Taxonomy" id="565419"/>
    <lineage>
        <taxon>Eukaryota</taxon>
        <taxon>Fungi</taxon>
        <taxon>Dikarya</taxon>
        <taxon>Ascomycota</taxon>
        <taxon>Pezizomycotina</taxon>
        <taxon>Leotiomycetes</taxon>
        <taxon>Helotiales</taxon>
        <taxon>Dermateaceae</taxon>
        <taxon>Coleophoma</taxon>
    </lineage>
</organism>
<name>A0A3D8Q9D3_9HELO</name>
<dbReference type="PANTHER" id="PTHR33112:SF16">
    <property type="entry name" value="HETEROKARYON INCOMPATIBILITY DOMAIN-CONTAINING PROTEIN"/>
    <property type="match status" value="1"/>
</dbReference>
<dbReference type="OrthoDB" id="47007at2759"/>
<evidence type="ECO:0000259" key="1">
    <source>
        <dbReference type="Pfam" id="PF06985"/>
    </source>
</evidence>